<dbReference type="Proteomes" id="UP001054854">
    <property type="component" value="Unassembled WGS sequence"/>
</dbReference>
<gene>
    <name evidence="1" type="ORF">TPA0910_87540</name>
</gene>
<evidence type="ECO:0000313" key="1">
    <source>
        <dbReference type="EMBL" id="GHJ34321.1"/>
    </source>
</evidence>
<dbReference type="EMBL" id="BNEK01000007">
    <property type="protein sequence ID" value="GHJ34321.1"/>
    <property type="molecule type" value="Genomic_DNA"/>
</dbReference>
<evidence type="ECO:0000313" key="2">
    <source>
        <dbReference type="Proteomes" id="UP001054854"/>
    </source>
</evidence>
<sequence>MTTQTSATSTPTAVMDDELLGLIEDLGQGFGPEICQIVAGFKALALKAHTVDSTQTAIAVIGGNCPNLVSLAAQVAAHLGNADTNPALRDLPADRQDQARNLTAQYAAYDEVFAPQQLLSEAAAAIDGMA</sequence>
<keyword evidence="2" id="KW-1185">Reference proteome</keyword>
<reference evidence="1" key="1">
    <citation type="submission" date="2024-05" db="EMBL/GenBank/DDBJ databases">
        <title>Whole genome shotgun sequence of Streptomyces hygroscopicus NBRC 113678.</title>
        <authorList>
            <person name="Komaki H."/>
            <person name="Tamura T."/>
        </authorList>
    </citation>
    <scope>NUCLEOTIDE SEQUENCE</scope>
    <source>
        <strain evidence="1">N11-34</strain>
    </source>
</reference>
<name>A0ABQ3UFT6_STRHY</name>
<proteinExistence type="predicted"/>
<comment type="caution">
    <text evidence="1">The sequence shown here is derived from an EMBL/GenBank/DDBJ whole genome shotgun (WGS) entry which is preliminary data.</text>
</comment>
<accession>A0ABQ3UFT6</accession>
<dbReference type="RefSeq" id="WP_236260138.1">
    <property type="nucleotide sequence ID" value="NZ_BNEK01000007.1"/>
</dbReference>
<protein>
    <submittedName>
        <fullName evidence="1">Uncharacterized protein</fullName>
    </submittedName>
</protein>
<organism evidence="1 2">
    <name type="scientific">Streptomyces hygroscopicus</name>
    <dbReference type="NCBI Taxonomy" id="1912"/>
    <lineage>
        <taxon>Bacteria</taxon>
        <taxon>Bacillati</taxon>
        <taxon>Actinomycetota</taxon>
        <taxon>Actinomycetes</taxon>
        <taxon>Kitasatosporales</taxon>
        <taxon>Streptomycetaceae</taxon>
        <taxon>Streptomyces</taxon>
        <taxon>Streptomyces violaceusniger group</taxon>
    </lineage>
</organism>